<dbReference type="Proteomes" id="UP001275440">
    <property type="component" value="Unassembled WGS sequence"/>
</dbReference>
<reference evidence="2 3" key="1">
    <citation type="submission" date="2019-10" db="EMBL/GenBank/DDBJ databases">
        <title>Draft Genome Assembly of Rhodococcus zopfii DSM44189.</title>
        <authorList>
            <person name="Sutton J.M."/>
            <person name="Akob D.M."/>
            <person name="Bushman T.J."/>
        </authorList>
    </citation>
    <scope>NUCLEOTIDE SEQUENCE [LARGE SCALE GENOMIC DNA]</scope>
    <source>
        <strain evidence="2 3">DSM 44189</strain>
    </source>
</reference>
<feature type="compositionally biased region" description="Basic and acidic residues" evidence="1">
    <location>
        <begin position="87"/>
        <end position="97"/>
    </location>
</feature>
<evidence type="ECO:0000256" key="1">
    <source>
        <dbReference type="SAM" id="MobiDB-lite"/>
    </source>
</evidence>
<accession>A0ABU3WX92</accession>
<gene>
    <name evidence="2" type="ORF">F8M49_26075</name>
</gene>
<proteinExistence type="predicted"/>
<evidence type="ECO:0000313" key="2">
    <source>
        <dbReference type="EMBL" id="MDV2477998.1"/>
    </source>
</evidence>
<protein>
    <submittedName>
        <fullName evidence="2">Uncharacterized protein</fullName>
    </submittedName>
</protein>
<organism evidence="2 3">
    <name type="scientific">Rhodococcus zopfii</name>
    <dbReference type="NCBI Taxonomy" id="43772"/>
    <lineage>
        <taxon>Bacteria</taxon>
        <taxon>Bacillati</taxon>
        <taxon>Actinomycetota</taxon>
        <taxon>Actinomycetes</taxon>
        <taxon>Mycobacteriales</taxon>
        <taxon>Nocardiaceae</taxon>
        <taxon>Rhodococcus</taxon>
    </lineage>
</organism>
<evidence type="ECO:0000313" key="3">
    <source>
        <dbReference type="Proteomes" id="UP001275440"/>
    </source>
</evidence>
<comment type="caution">
    <text evidence="2">The sequence shown here is derived from an EMBL/GenBank/DDBJ whole genome shotgun (WGS) entry which is preliminary data.</text>
</comment>
<keyword evidence="3" id="KW-1185">Reference proteome</keyword>
<feature type="compositionally biased region" description="Basic and acidic residues" evidence="1">
    <location>
        <begin position="1"/>
        <end position="26"/>
    </location>
</feature>
<dbReference type="EMBL" id="WBMO01000005">
    <property type="protein sequence ID" value="MDV2477998.1"/>
    <property type="molecule type" value="Genomic_DNA"/>
</dbReference>
<feature type="region of interest" description="Disordered" evidence="1">
    <location>
        <begin position="1"/>
        <end position="150"/>
    </location>
</feature>
<dbReference type="RefSeq" id="WP_072814357.1">
    <property type="nucleotide sequence ID" value="NZ_JAHWLX010000040.1"/>
</dbReference>
<sequence length="150" mass="15345">MGTEPGRHLQEEPQSERGPKGSRDTGADEAGGGPADRPAGSFDQEEMQSSGADDESAGAGGGGSLPPGDAEPAIPPYEGRTTSTAEGRPEHDEHVDTSQRLAPDPQETPRGAVASPADEQPADQGPRTEQSEEGVGPAHQSGVGRAEDQK</sequence>
<name>A0ABU3WX92_9NOCA</name>